<dbReference type="SUPFAM" id="SSF55469">
    <property type="entry name" value="FMN-dependent nitroreductase-like"/>
    <property type="match status" value="1"/>
</dbReference>
<evidence type="ECO:0000313" key="5">
    <source>
        <dbReference type="Proteomes" id="UP000198356"/>
    </source>
</evidence>
<evidence type="ECO:0000259" key="3">
    <source>
        <dbReference type="Pfam" id="PF00881"/>
    </source>
</evidence>
<dbReference type="OrthoDB" id="9782629at2"/>
<evidence type="ECO:0000256" key="1">
    <source>
        <dbReference type="ARBA" id="ARBA00007118"/>
    </source>
</evidence>
<evidence type="ECO:0000256" key="2">
    <source>
        <dbReference type="ARBA" id="ARBA00023002"/>
    </source>
</evidence>
<dbReference type="Proteomes" id="UP000198356">
    <property type="component" value="Unassembled WGS sequence"/>
</dbReference>
<dbReference type="EMBL" id="FZOU01000010">
    <property type="protein sequence ID" value="SNT38594.1"/>
    <property type="molecule type" value="Genomic_DNA"/>
</dbReference>
<dbReference type="GO" id="GO:0016491">
    <property type="term" value="F:oxidoreductase activity"/>
    <property type="evidence" value="ECO:0007669"/>
    <property type="project" value="UniProtKB-KW"/>
</dbReference>
<keyword evidence="5" id="KW-1185">Reference proteome</keyword>
<dbReference type="RefSeq" id="WP_089410149.1">
    <property type="nucleotide sequence ID" value="NZ_FZOU01000010.1"/>
</dbReference>
<name>A0A239M9C5_9BACT</name>
<dbReference type="CDD" id="cd02138">
    <property type="entry name" value="TdsD-like"/>
    <property type="match status" value="1"/>
</dbReference>
<proteinExistence type="inferred from homology"/>
<dbReference type="InterPro" id="IPR000415">
    <property type="entry name" value="Nitroreductase-like"/>
</dbReference>
<protein>
    <submittedName>
        <fullName evidence="4">Nitroreductase</fullName>
    </submittedName>
</protein>
<comment type="similarity">
    <text evidence="1">Belongs to the nitroreductase family.</text>
</comment>
<sequence length="204" mass="21751">MIDLEVLNQSRRAPVSEGVLDVIAGRWSPRAFSAQPVSTADLTAVFEAAAWAPSSLNEQPWRFLIGRQGDATYAKIFDALVGANQSWAKAAPVLILSVARAAFSNGYGANGYALHDTGAATAYLALQASALGLHAHSMGGFDRQKARDAFSIPDAFEIGAVTALGYLGDPDMLSEALRARETAPRTRRPLAETVFTEWEIAATL</sequence>
<dbReference type="PANTHER" id="PTHR43673">
    <property type="entry name" value="NAD(P)H NITROREDUCTASE YDGI-RELATED"/>
    <property type="match status" value="1"/>
</dbReference>
<dbReference type="InterPro" id="IPR029479">
    <property type="entry name" value="Nitroreductase"/>
</dbReference>
<dbReference type="Gene3D" id="3.40.109.10">
    <property type="entry name" value="NADH Oxidase"/>
    <property type="match status" value="1"/>
</dbReference>
<dbReference type="PANTHER" id="PTHR43673:SF10">
    <property type="entry name" value="NADH DEHYDROGENASE_NAD(P)H NITROREDUCTASE XCC3605-RELATED"/>
    <property type="match status" value="1"/>
</dbReference>
<gene>
    <name evidence="4" type="ORF">SAMN05421770_11067</name>
</gene>
<keyword evidence="2" id="KW-0560">Oxidoreductase</keyword>
<dbReference type="AlphaFoldDB" id="A0A239M9C5"/>
<feature type="domain" description="Nitroreductase" evidence="3">
    <location>
        <begin position="23"/>
        <end position="82"/>
    </location>
</feature>
<evidence type="ECO:0000313" key="4">
    <source>
        <dbReference type="EMBL" id="SNT38594.1"/>
    </source>
</evidence>
<reference evidence="4 5" key="1">
    <citation type="submission" date="2017-06" db="EMBL/GenBank/DDBJ databases">
        <authorList>
            <person name="Kim H.J."/>
            <person name="Triplett B.A."/>
        </authorList>
    </citation>
    <scope>NUCLEOTIDE SEQUENCE [LARGE SCALE GENOMIC DNA]</scope>
    <source>
        <strain evidence="4 5">DSM 18704</strain>
    </source>
</reference>
<dbReference type="Pfam" id="PF00881">
    <property type="entry name" value="Nitroreductase"/>
    <property type="match status" value="1"/>
</dbReference>
<organism evidence="4 5">
    <name type="scientific">Granulicella rosea</name>
    <dbReference type="NCBI Taxonomy" id="474952"/>
    <lineage>
        <taxon>Bacteria</taxon>
        <taxon>Pseudomonadati</taxon>
        <taxon>Acidobacteriota</taxon>
        <taxon>Terriglobia</taxon>
        <taxon>Terriglobales</taxon>
        <taxon>Acidobacteriaceae</taxon>
        <taxon>Granulicella</taxon>
    </lineage>
</organism>
<accession>A0A239M9C5</accession>